<organism evidence="1">
    <name type="scientific">Anguilla anguilla</name>
    <name type="common">European freshwater eel</name>
    <name type="synonym">Muraena anguilla</name>
    <dbReference type="NCBI Taxonomy" id="7936"/>
    <lineage>
        <taxon>Eukaryota</taxon>
        <taxon>Metazoa</taxon>
        <taxon>Chordata</taxon>
        <taxon>Craniata</taxon>
        <taxon>Vertebrata</taxon>
        <taxon>Euteleostomi</taxon>
        <taxon>Actinopterygii</taxon>
        <taxon>Neopterygii</taxon>
        <taxon>Teleostei</taxon>
        <taxon>Anguilliformes</taxon>
        <taxon>Anguillidae</taxon>
        <taxon>Anguilla</taxon>
    </lineage>
</organism>
<proteinExistence type="predicted"/>
<reference evidence="1" key="1">
    <citation type="submission" date="2014-11" db="EMBL/GenBank/DDBJ databases">
        <authorList>
            <person name="Amaro Gonzalez C."/>
        </authorList>
    </citation>
    <scope>NUCLEOTIDE SEQUENCE</scope>
</reference>
<sequence length="26" mass="3048">MPLCSLNYNEAEVTKLFFPCDHFKSI</sequence>
<name>A0A0E9V1S4_ANGAN</name>
<protein>
    <submittedName>
        <fullName evidence="1">Uncharacterized protein</fullName>
    </submittedName>
</protein>
<dbReference type="AlphaFoldDB" id="A0A0E9V1S4"/>
<reference evidence="1" key="2">
    <citation type="journal article" date="2015" name="Fish Shellfish Immunol.">
        <title>Early steps in the European eel (Anguilla anguilla)-Vibrio vulnificus interaction in the gills: Role of the RtxA13 toxin.</title>
        <authorList>
            <person name="Callol A."/>
            <person name="Pajuelo D."/>
            <person name="Ebbesson L."/>
            <person name="Teles M."/>
            <person name="MacKenzie S."/>
            <person name="Amaro C."/>
        </authorList>
    </citation>
    <scope>NUCLEOTIDE SEQUENCE</scope>
</reference>
<evidence type="ECO:0000313" key="1">
    <source>
        <dbReference type="EMBL" id="JAH71208.1"/>
    </source>
</evidence>
<accession>A0A0E9V1S4</accession>
<dbReference type="EMBL" id="GBXM01037369">
    <property type="protein sequence ID" value="JAH71208.1"/>
    <property type="molecule type" value="Transcribed_RNA"/>
</dbReference>